<keyword evidence="4 6" id="KW-1133">Transmembrane helix</keyword>
<feature type="transmembrane region" description="Helical" evidence="6">
    <location>
        <begin position="30"/>
        <end position="51"/>
    </location>
</feature>
<evidence type="ECO:0000259" key="7">
    <source>
        <dbReference type="PROSITE" id="PS50156"/>
    </source>
</evidence>
<feature type="transmembrane region" description="Helical" evidence="6">
    <location>
        <begin position="772"/>
        <end position="796"/>
    </location>
</feature>
<sequence length="824" mass="89935">MATPIKPARVEVVRDLEDFDESSGSLLERIIFNHRLMIVLACLLVTLFLGFQIRDLRIAASYDKMLPHSHEYIQNFLENRSELRGFGDSIRIAVEAREGNIFDAEYLTELAAINDEIFLLPGVDRPWMKSIFTPVVRWTEVTEEGFTGGPVLPHDYDGSARAIRDLRINIGRADVVGSLVAHDYRSSMIIVPLLSTDAEGNPVDYDQLSRAIEDIRQRYAEGPDAKVNMYVIGFAKLIGDLIAGLEKVMLFFLVAVAIALVIIYVYTRCIRSTLLVLGCSIVAVIWQLGLVVLMGYDLDPFSMLVPFLVFAIGVSHGAQKMNGIMQDIGRGTHKLIAARFTFRRLFLAGMTALLADVVGFAVLMIIDIPVIRELALTASVGVGVLIFTNLILIPVMLSYVGVSPKAAQRSLAAERGEGSGSRGVGNRLWGGLAHFTERRYAVTVILVSAALGVWGFATSLQLQVGDLDAGAPELRPDSRYNLDNAFITSHYGISSDVFAVMVRTPDDGCRAYETLVEVDRLGWELAQVPGVQRTVSLADTVRGYTAGMFEGNPKWATISDNQGILDAQIGNAVSWNSEFLNTSCNLTPVLAYLSDHKADTLDRVLGVAQRFAEEHSTDDRQFLLAAGNAGVDAATNQVVREANRKMLLYVYAAVALLCLITFRSWRAVVVALVPLIITSILAEALMVHLNMGMKVATLPVVALGVGIGVDYAIYLLSTQLAFQRTGMSVAEAYRKALSTTGKVVALVGVTLAAGVITWVWSPIKFQADMGVLLTFMFVWNMLGALTLVPALSHFLLQGESRRAMLHAESEQTPDNNNAVAGGQI</sequence>
<comment type="caution">
    <text evidence="8">The sequence shown here is derived from an EMBL/GenBank/DDBJ whole genome shotgun (WGS) entry which is preliminary data.</text>
</comment>
<feature type="transmembrane region" description="Helical" evidence="6">
    <location>
        <begin position="701"/>
        <end position="722"/>
    </location>
</feature>
<comment type="subcellular location">
    <subcellularLocation>
        <location evidence="1">Cell membrane</location>
        <topology evidence="1">Multi-pass membrane protein</topology>
    </subcellularLocation>
</comment>
<dbReference type="EMBL" id="JBHRXZ010000022">
    <property type="protein sequence ID" value="MFC3608790.1"/>
    <property type="molecule type" value="Genomic_DNA"/>
</dbReference>
<keyword evidence="2" id="KW-1003">Cell membrane</keyword>
<evidence type="ECO:0000256" key="2">
    <source>
        <dbReference type="ARBA" id="ARBA00022475"/>
    </source>
</evidence>
<dbReference type="Gene3D" id="1.20.1640.10">
    <property type="entry name" value="Multidrug efflux transporter AcrB transmembrane domain"/>
    <property type="match status" value="2"/>
</dbReference>
<keyword evidence="3 6" id="KW-0812">Transmembrane</keyword>
<proteinExistence type="predicted"/>
<evidence type="ECO:0000256" key="4">
    <source>
        <dbReference type="ARBA" id="ARBA00022989"/>
    </source>
</evidence>
<evidence type="ECO:0000313" key="9">
    <source>
        <dbReference type="Proteomes" id="UP001595630"/>
    </source>
</evidence>
<dbReference type="SUPFAM" id="SSF82866">
    <property type="entry name" value="Multidrug efflux transporter AcrB transmembrane domain"/>
    <property type="match status" value="2"/>
</dbReference>
<feature type="transmembrane region" description="Helical" evidence="6">
    <location>
        <begin position="646"/>
        <end position="662"/>
    </location>
</feature>
<dbReference type="Proteomes" id="UP001595630">
    <property type="component" value="Unassembled WGS sequence"/>
</dbReference>
<dbReference type="RefSeq" id="WP_386365646.1">
    <property type="nucleotide sequence ID" value="NZ_JBHRXZ010000022.1"/>
</dbReference>
<feature type="transmembrane region" description="Helical" evidence="6">
    <location>
        <begin position="301"/>
        <end position="318"/>
    </location>
</feature>
<dbReference type="PROSITE" id="PS50156">
    <property type="entry name" value="SSD"/>
    <property type="match status" value="1"/>
</dbReference>
<feature type="transmembrane region" description="Helical" evidence="6">
    <location>
        <begin position="249"/>
        <end position="267"/>
    </location>
</feature>
<dbReference type="Pfam" id="PF03176">
    <property type="entry name" value="MMPL"/>
    <property type="match status" value="2"/>
</dbReference>
<keyword evidence="5 6" id="KW-0472">Membrane</keyword>
<evidence type="ECO:0000256" key="1">
    <source>
        <dbReference type="ARBA" id="ARBA00004651"/>
    </source>
</evidence>
<evidence type="ECO:0000256" key="3">
    <source>
        <dbReference type="ARBA" id="ARBA00022692"/>
    </source>
</evidence>
<evidence type="ECO:0000256" key="6">
    <source>
        <dbReference type="SAM" id="Phobius"/>
    </source>
</evidence>
<gene>
    <name evidence="8" type="ORF">ACFOMF_13465</name>
</gene>
<dbReference type="InterPro" id="IPR004869">
    <property type="entry name" value="MMPL_dom"/>
</dbReference>
<dbReference type="InterPro" id="IPR000731">
    <property type="entry name" value="SSD"/>
</dbReference>
<feature type="transmembrane region" description="Helical" evidence="6">
    <location>
        <begin position="378"/>
        <end position="402"/>
    </location>
</feature>
<evidence type="ECO:0000313" key="8">
    <source>
        <dbReference type="EMBL" id="MFC3608790.1"/>
    </source>
</evidence>
<organism evidence="8 9">
    <name type="scientific">Stutzerimonas tarimensis</name>
    <dbReference type="NCBI Taxonomy" id="1507735"/>
    <lineage>
        <taxon>Bacteria</taxon>
        <taxon>Pseudomonadati</taxon>
        <taxon>Pseudomonadota</taxon>
        <taxon>Gammaproteobacteria</taxon>
        <taxon>Pseudomonadales</taxon>
        <taxon>Pseudomonadaceae</taxon>
        <taxon>Stutzerimonas</taxon>
    </lineage>
</organism>
<dbReference type="PANTHER" id="PTHR33406:SF10">
    <property type="entry name" value="SSD DOMAIN-CONTAINING PROTEIN"/>
    <property type="match status" value="1"/>
</dbReference>
<feature type="transmembrane region" description="Helical" evidence="6">
    <location>
        <begin position="743"/>
        <end position="760"/>
    </location>
</feature>
<dbReference type="PANTHER" id="PTHR33406">
    <property type="entry name" value="MEMBRANE PROTEIN MJ1562-RELATED"/>
    <property type="match status" value="1"/>
</dbReference>
<reference evidence="9" key="1">
    <citation type="journal article" date="2019" name="Int. J. Syst. Evol. Microbiol.">
        <title>The Global Catalogue of Microorganisms (GCM) 10K type strain sequencing project: providing services to taxonomists for standard genome sequencing and annotation.</title>
        <authorList>
            <consortium name="The Broad Institute Genomics Platform"/>
            <consortium name="The Broad Institute Genome Sequencing Center for Infectious Disease"/>
            <person name="Wu L."/>
            <person name="Ma J."/>
        </authorList>
    </citation>
    <scope>NUCLEOTIDE SEQUENCE [LARGE SCALE GENOMIC DNA]</scope>
    <source>
        <strain evidence="9">KCTC 42447</strain>
    </source>
</reference>
<name>A0ABV7T8X4_9GAMM</name>
<accession>A0ABV7T8X4</accession>
<feature type="transmembrane region" description="Helical" evidence="6">
    <location>
        <begin position="345"/>
        <end position="366"/>
    </location>
</feature>
<feature type="domain" description="SSD" evidence="7">
    <location>
        <begin position="281"/>
        <end position="399"/>
    </location>
</feature>
<keyword evidence="9" id="KW-1185">Reference proteome</keyword>
<evidence type="ECO:0000256" key="5">
    <source>
        <dbReference type="ARBA" id="ARBA00023136"/>
    </source>
</evidence>
<feature type="transmembrane region" description="Helical" evidence="6">
    <location>
        <begin position="274"/>
        <end position="295"/>
    </location>
</feature>
<protein>
    <submittedName>
        <fullName evidence="8">RND family transporter</fullName>
    </submittedName>
</protein>
<dbReference type="InterPro" id="IPR050545">
    <property type="entry name" value="Mycobact_MmpL"/>
</dbReference>